<dbReference type="CDD" id="cd00305">
    <property type="entry name" value="Cu-Zn_Superoxide_Dismutase"/>
    <property type="match status" value="1"/>
</dbReference>
<dbReference type="EMBL" id="KJ124599">
    <property type="protein sequence ID" value="AJD25265.1"/>
    <property type="molecule type" value="Transcribed_RNA"/>
</dbReference>
<reference evidence="4" key="1">
    <citation type="journal article" date="2014" name="J. Venom Res.">
        <title>Plectreurys tristis venome: A proteomic and transcriptomic analysis.</title>
        <authorList>
            <person name="Zobel-Thropp P.A."/>
            <person name="Thomas E.Z."/>
            <person name="David C.L."/>
            <person name="Breci L.A."/>
            <person name="Binford G.J."/>
        </authorList>
    </citation>
    <scope>NUCLEOTIDE SEQUENCE</scope>
    <source>
        <tissue evidence="4">Venom gland</tissue>
    </source>
</reference>
<protein>
    <submittedName>
        <fullName evidence="4">Clone 592 transcribed RNA sequence</fullName>
    </submittedName>
</protein>
<evidence type="ECO:0000313" key="4">
    <source>
        <dbReference type="EMBL" id="AJD25265.1"/>
    </source>
</evidence>
<keyword evidence="2" id="KW-0732">Signal</keyword>
<dbReference type="PANTHER" id="PTHR10003">
    <property type="entry name" value="SUPEROXIDE DISMUTASE CU-ZN -RELATED"/>
    <property type="match status" value="1"/>
</dbReference>
<dbReference type="SUPFAM" id="SSF49329">
    <property type="entry name" value="Cu,Zn superoxide dismutase-like"/>
    <property type="match status" value="1"/>
</dbReference>
<dbReference type="Pfam" id="PF00080">
    <property type="entry name" value="Sod_Cu"/>
    <property type="match status" value="1"/>
</dbReference>
<name>A0A0C4W9P9_PLETR</name>
<organism evidence="4">
    <name type="scientific">Plectreurys tristis</name>
    <name type="common">Spider</name>
    <name type="synonym">Plectreurys bispinosus</name>
    <dbReference type="NCBI Taxonomy" id="33319"/>
    <lineage>
        <taxon>Eukaryota</taxon>
        <taxon>Metazoa</taxon>
        <taxon>Ecdysozoa</taxon>
        <taxon>Arthropoda</taxon>
        <taxon>Chelicerata</taxon>
        <taxon>Arachnida</taxon>
        <taxon>Araneae</taxon>
        <taxon>Araneomorphae</taxon>
        <taxon>Haplogynae</taxon>
        <taxon>Pholcoidea</taxon>
        <taxon>Plectreuridae</taxon>
        <taxon>Plectreurys</taxon>
    </lineage>
</organism>
<dbReference type="InterPro" id="IPR018152">
    <property type="entry name" value="SOD_Cu/Zn_BS"/>
</dbReference>
<dbReference type="GO" id="GO:0005507">
    <property type="term" value="F:copper ion binding"/>
    <property type="evidence" value="ECO:0007669"/>
    <property type="project" value="InterPro"/>
</dbReference>
<dbReference type="GO" id="GO:0006801">
    <property type="term" value="P:superoxide metabolic process"/>
    <property type="evidence" value="ECO:0007669"/>
    <property type="project" value="InterPro"/>
</dbReference>
<feature type="signal peptide" evidence="2">
    <location>
        <begin position="1"/>
        <end position="16"/>
    </location>
</feature>
<feature type="transmembrane region" description="Helical" evidence="1">
    <location>
        <begin position="131"/>
        <end position="150"/>
    </location>
</feature>
<feature type="chain" id="PRO_5002173058" evidence="2">
    <location>
        <begin position="17"/>
        <end position="178"/>
    </location>
</feature>
<dbReference type="PRINTS" id="PR00068">
    <property type="entry name" value="CUZNDISMTASE"/>
</dbReference>
<keyword evidence="1" id="KW-0812">Transmembrane</keyword>
<keyword evidence="1" id="KW-0472">Membrane</keyword>
<evidence type="ECO:0000259" key="3">
    <source>
        <dbReference type="Pfam" id="PF00080"/>
    </source>
</evidence>
<evidence type="ECO:0000256" key="2">
    <source>
        <dbReference type="SAM" id="SignalP"/>
    </source>
</evidence>
<dbReference type="Gene3D" id="2.60.40.200">
    <property type="entry name" value="Superoxide dismutase, copper/zinc binding domain"/>
    <property type="match status" value="1"/>
</dbReference>
<dbReference type="InterPro" id="IPR024134">
    <property type="entry name" value="SOD_Cu/Zn_/chaperone"/>
</dbReference>
<dbReference type="InterPro" id="IPR036423">
    <property type="entry name" value="SOD-like_Cu/Zn_dom_sf"/>
</dbReference>
<dbReference type="InterPro" id="IPR001424">
    <property type="entry name" value="SOD_Cu_Zn_dom"/>
</dbReference>
<dbReference type="AlphaFoldDB" id="A0A0C4W9P9"/>
<proteinExistence type="predicted"/>
<accession>A0A0C4W9P9</accession>
<dbReference type="PROSITE" id="PS00087">
    <property type="entry name" value="SOD_CU_ZN_1"/>
    <property type="match status" value="1"/>
</dbReference>
<feature type="domain" description="Superoxide dismutase copper/zinc binding" evidence="3">
    <location>
        <begin position="45"/>
        <end position="130"/>
    </location>
</feature>
<evidence type="ECO:0000256" key="1">
    <source>
        <dbReference type="SAM" id="Phobius"/>
    </source>
</evidence>
<keyword evidence="1" id="KW-1133">Transmembrane helix</keyword>
<sequence length="178" mass="18544">MFSLWLCAAAVTLATAARPLDDRQHHGNLGCETQSAVCRIQNGTVVGTITLQSQGPGSPVTVNGQISGLTSGKHGFHVHQFGDLSNGCAAAGGHYNPFNRQHGAPSDTIRHVGDLGNIDANSNGVAQITSLTVNSVCVVLCLLLVVLLWCTSSRMTWEETVIKEASPQGMLVVGLAAA</sequence>